<gene>
    <name evidence="3" type="primary">LOC113091492</name>
</gene>
<feature type="compositionally biased region" description="Basic and acidic residues" evidence="1">
    <location>
        <begin position="97"/>
        <end position="115"/>
    </location>
</feature>
<dbReference type="RefSeq" id="XP_026112840.1">
    <property type="nucleotide sequence ID" value="XM_026257055.1"/>
</dbReference>
<evidence type="ECO:0000256" key="1">
    <source>
        <dbReference type="SAM" id="MobiDB-lite"/>
    </source>
</evidence>
<organism evidence="2 3">
    <name type="scientific">Carassius auratus</name>
    <name type="common">Goldfish</name>
    <dbReference type="NCBI Taxonomy" id="7957"/>
    <lineage>
        <taxon>Eukaryota</taxon>
        <taxon>Metazoa</taxon>
        <taxon>Chordata</taxon>
        <taxon>Craniata</taxon>
        <taxon>Vertebrata</taxon>
        <taxon>Euteleostomi</taxon>
        <taxon>Actinopterygii</taxon>
        <taxon>Neopterygii</taxon>
        <taxon>Teleostei</taxon>
        <taxon>Ostariophysi</taxon>
        <taxon>Cypriniformes</taxon>
        <taxon>Cyprinidae</taxon>
        <taxon>Cyprininae</taxon>
        <taxon>Carassius</taxon>
    </lineage>
</organism>
<evidence type="ECO:0000313" key="2">
    <source>
        <dbReference type="Proteomes" id="UP000515129"/>
    </source>
</evidence>
<feature type="compositionally biased region" description="Basic and acidic residues" evidence="1">
    <location>
        <begin position="141"/>
        <end position="155"/>
    </location>
</feature>
<accession>A0A6P6NVR8</accession>
<feature type="compositionally biased region" description="Polar residues" evidence="1">
    <location>
        <begin position="162"/>
        <end position="178"/>
    </location>
</feature>
<evidence type="ECO:0000313" key="3">
    <source>
        <dbReference type="RefSeq" id="XP_026112840.1"/>
    </source>
</evidence>
<name>A0A6P6NVR8_CARAU</name>
<sequence>MEFIKEEREDMKIEERFRVKHEDTETHTVIKLEFIKEDVKIEDTFRVKHEDTETHTFIKMEFIKEESEDVKIEDTFRVKHEDTEEQTDSYSEARLKLPEAAEHTDLATDREDSPIKPKRRRMPKNLLFPGEDEDEEISVDQSKDNAKKRKEELPRAPKIFHSFSSDSQRMQKTGSTLKSVLAKSKPTKLSHSPPDPLQRSCISPDRRQRGIVYHQPQGLLRHQAVLETSLLRNILTNQEIMMDQMKIIYRTVQGLKSVSEEDIGLEANLLPVADLQSLQNLEELLRKFPDFQKQLLL</sequence>
<feature type="region of interest" description="Disordered" evidence="1">
    <location>
        <begin position="97"/>
        <end position="207"/>
    </location>
</feature>
<dbReference type="AlphaFoldDB" id="A0A6P6NVR8"/>
<protein>
    <submittedName>
        <fullName evidence="3">Uncharacterized protein LOC113091492 isoform X2</fullName>
    </submittedName>
</protein>
<reference evidence="3" key="1">
    <citation type="submission" date="2025-08" db="UniProtKB">
        <authorList>
            <consortium name="RefSeq"/>
        </authorList>
    </citation>
    <scope>IDENTIFICATION</scope>
    <source>
        <strain evidence="3">Wakin</strain>
        <tissue evidence="3">Muscle</tissue>
    </source>
</reference>
<keyword evidence="2" id="KW-1185">Reference proteome</keyword>
<dbReference type="GeneID" id="113091492"/>
<dbReference type="Proteomes" id="UP000515129">
    <property type="component" value="Unplaced"/>
</dbReference>
<proteinExistence type="predicted"/>